<sequence>MQLKSCFIVLTCLSATLVACEQKAASSITLTTPAPAVAHDTVLPQATLPLAEPTYEGTYTVQDTAVCSLSITITKQADTYSFTTSTTRGLVQIEKQDSETYFTFLGLKGTDPKADVEAVWQDTVLVIQNYGNSMNEYLRFAQCDAKYLELVRQQQ</sequence>
<keyword evidence="3" id="KW-1185">Reference proteome</keyword>
<name>A0ABY4G7X0_9BACT</name>
<keyword evidence="1" id="KW-0732">Signal</keyword>
<dbReference type="EMBL" id="CP095061">
    <property type="protein sequence ID" value="UOQ67004.1"/>
    <property type="molecule type" value="Genomic_DNA"/>
</dbReference>
<evidence type="ECO:0000313" key="3">
    <source>
        <dbReference type="Proteomes" id="UP000830401"/>
    </source>
</evidence>
<dbReference type="PROSITE" id="PS51257">
    <property type="entry name" value="PROKAR_LIPOPROTEIN"/>
    <property type="match status" value="1"/>
</dbReference>
<organism evidence="2 3">
    <name type="scientific">Hymenobacter volaticus</name>
    <dbReference type="NCBI Taxonomy" id="2932254"/>
    <lineage>
        <taxon>Bacteria</taxon>
        <taxon>Pseudomonadati</taxon>
        <taxon>Bacteroidota</taxon>
        <taxon>Cytophagia</taxon>
        <taxon>Cytophagales</taxon>
        <taxon>Hymenobacteraceae</taxon>
        <taxon>Hymenobacter</taxon>
    </lineage>
</organism>
<protein>
    <recommendedName>
        <fullName evidence="4">Lipoprotein</fullName>
    </recommendedName>
</protein>
<feature type="signal peptide" evidence="1">
    <location>
        <begin position="1"/>
        <end position="19"/>
    </location>
</feature>
<dbReference type="Proteomes" id="UP000830401">
    <property type="component" value="Chromosome"/>
</dbReference>
<accession>A0ABY4G7X0</accession>
<feature type="chain" id="PRO_5045896596" description="Lipoprotein" evidence="1">
    <location>
        <begin position="20"/>
        <end position="155"/>
    </location>
</feature>
<dbReference type="RefSeq" id="WP_245121833.1">
    <property type="nucleotide sequence ID" value="NZ_CP095061.1"/>
</dbReference>
<gene>
    <name evidence="2" type="ORF">MUN86_03600</name>
</gene>
<reference evidence="2" key="1">
    <citation type="submission" date="2022-04" db="EMBL/GenBank/DDBJ databases">
        <title>Hymenobacter sp. isolated from the air.</title>
        <authorList>
            <person name="Won M."/>
            <person name="Lee C.-M."/>
            <person name="Woen H.-Y."/>
            <person name="Kwon S.-W."/>
        </authorList>
    </citation>
    <scope>NUCLEOTIDE SEQUENCE</scope>
    <source>
        <strain evidence="2">5420S-77</strain>
    </source>
</reference>
<evidence type="ECO:0008006" key="4">
    <source>
        <dbReference type="Google" id="ProtNLM"/>
    </source>
</evidence>
<evidence type="ECO:0000256" key="1">
    <source>
        <dbReference type="SAM" id="SignalP"/>
    </source>
</evidence>
<evidence type="ECO:0000313" key="2">
    <source>
        <dbReference type="EMBL" id="UOQ67004.1"/>
    </source>
</evidence>
<proteinExistence type="predicted"/>